<comment type="caution">
    <text evidence="2">The sequence shown here is derived from an EMBL/GenBank/DDBJ whole genome shotgun (WGS) entry which is preliminary data.</text>
</comment>
<keyword evidence="3" id="KW-1185">Reference proteome</keyword>
<dbReference type="InterPro" id="IPR007278">
    <property type="entry name" value="DUF397"/>
</dbReference>
<name>A0ABN2UGC8_9ACTN</name>
<dbReference type="Pfam" id="PF04149">
    <property type="entry name" value="DUF397"/>
    <property type="match status" value="1"/>
</dbReference>
<sequence>MANMTDGLQWRKAAASNGTGACVELASPEAGVILLRDSKDPQGAVLTFTRTEIAAFLDGAKAGEFDEFGH</sequence>
<gene>
    <name evidence="2" type="ORF">GCM10009839_42700</name>
</gene>
<organism evidence="2 3">
    <name type="scientific">Catenulispora yoronensis</name>
    <dbReference type="NCBI Taxonomy" id="450799"/>
    <lineage>
        <taxon>Bacteria</taxon>
        <taxon>Bacillati</taxon>
        <taxon>Actinomycetota</taxon>
        <taxon>Actinomycetes</taxon>
        <taxon>Catenulisporales</taxon>
        <taxon>Catenulisporaceae</taxon>
        <taxon>Catenulispora</taxon>
    </lineage>
</organism>
<evidence type="ECO:0000259" key="1">
    <source>
        <dbReference type="Pfam" id="PF04149"/>
    </source>
</evidence>
<dbReference type="Proteomes" id="UP001500751">
    <property type="component" value="Unassembled WGS sequence"/>
</dbReference>
<protein>
    <recommendedName>
        <fullName evidence="1">DUF397 domain-containing protein</fullName>
    </recommendedName>
</protein>
<feature type="domain" description="DUF397" evidence="1">
    <location>
        <begin position="8"/>
        <end position="61"/>
    </location>
</feature>
<evidence type="ECO:0000313" key="3">
    <source>
        <dbReference type="Proteomes" id="UP001500751"/>
    </source>
</evidence>
<reference evidence="2 3" key="1">
    <citation type="journal article" date="2019" name="Int. J. Syst. Evol. Microbiol.">
        <title>The Global Catalogue of Microorganisms (GCM) 10K type strain sequencing project: providing services to taxonomists for standard genome sequencing and annotation.</title>
        <authorList>
            <consortium name="The Broad Institute Genomics Platform"/>
            <consortium name="The Broad Institute Genome Sequencing Center for Infectious Disease"/>
            <person name="Wu L."/>
            <person name="Ma J."/>
        </authorList>
    </citation>
    <scope>NUCLEOTIDE SEQUENCE [LARGE SCALE GENOMIC DNA]</scope>
    <source>
        <strain evidence="2 3">JCM 16014</strain>
    </source>
</reference>
<accession>A0ABN2UGC8</accession>
<dbReference type="EMBL" id="BAAAQN010000024">
    <property type="protein sequence ID" value="GAA2037001.1"/>
    <property type="molecule type" value="Genomic_DNA"/>
</dbReference>
<evidence type="ECO:0000313" key="2">
    <source>
        <dbReference type="EMBL" id="GAA2037001.1"/>
    </source>
</evidence>
<proteinExistence type="predicted"/>